<organism evidence="8 9">
    <name type="scientific">Sphingomonas colocasiae</name>
    <dbReference type="NCBI Taxonomy" id="1848973"/>
    <lineage>
        <taxon>Bacteria</taxon>
        <taxon>Pseudomonadati</taxon>
        <taxon>Pseudomonadota</taxon>
        <taxon>Alphaproteobacteria</taxon>
        <taxon>Sphingomonadales</taxon>
        <taxon>Sphingomonadaceae</taxon>
        <taxon>Sphingomonas</taxon>
    </lineage>
</organism>
<dbReference type="EMBL" id="JAINVV010000004">
    <property type="protein sequence ID" value="MBY8823091.1"/>
    <property type="molecule type" value="Genomic_DNA"/>
</dbReference>
<evidence type="ECO:0000313" key="8">
    <source>
        <dbReference type="EMBL" id="MBY8823091.1"/>
    </source>
</evidence>
<dbReference type="InterPro" id="IPR032808">
    <property type="entry name" value="DoxX"/>
</dbReference>
<feature type="transmembrane region" description="Helical" evidence="7">
    <location>
        <begin position="7"/>
        <end position="26"/>
    </location>
</feature>
<dbReference type="Proteomes" id="UP000706039">
    <property type="component" value="Unassembled WGS sequence"/>
</dbReference>
<evidence type="ECO:0000313" key="9">
    <source>
        <dbReference type="Proteomes" id="UP000706039"/>
    </source>
</evidence>
<comment type="subcellular location">
    <subcellularLocation>
        <location evidence="1">Cell membrane</location>
        <topology evidence="1">Multi-pass membrane protein</topology>
    </subcellularLocation>
</comment>
<reference evidence="8 9" key="1">
    <citation type="submission" date="2021-08" db="EMBL/GenBank/DDBJ databases">
        <authorList>
            <person name="Tuo L."/>
        </authorList>
    </citation>
    <scope>NUCLEOTIDE SEQUENCE [LARGE SCALE GENOMIC DNA]</scope>
    <source>
        <strain evidence="8 9">JCM 31229</strain>
    </source>
</reference>
<keyword evidence="4 7" id="KW-0812">Transmembrane</keyword>
<dbReference type="RefSeq" id="WP_222990116.1">
    <property type="nucleotide sequence ID" value="NZ_JAINVV010000004.1"/>
</dbReference>
<feature type="transmembrane region" description="Helical" evidence="7">
    <location>
        <begin position="46"/>
        <end position="64"/>
    </location>
</feature>
<evidence type="ECO:0000256" key="3">
    <source>
        <dbReference type="ARBA" id="ARBA00022475"/>
    </source>
</evidence>
<comment type="caution">
    <text evidence="8">The sequence shown here is derived from an EMBL/GenBank/DDBJ whole genome shotgun (WGS) entry which is preliminary data.</text>
</comment>
<sequence length="153" mass="16418">MIVINGFVALIGRILLSALFILAGFGKVGDISSFAGYMTSLGLPASLAWPAAIFEIVAGFAILFGIFTRLFALLLAGFCIVTALTAHSNFADPMQQASFLKNVALAGGFLVLFAYNGVSHSLDSLRARRREAVTQREIIVERDPVVVRETPKV</sequence>
<evidence type="ECO:0000256" key="5">
    <source>
        <dbReference type="ARBA" id="ARBA00022989"/>
    </source>
</evidence>
<evidence type="ECO:0000256" key="1">
    <source>
        <dbReference type="ARBA" id="ARBA00004651"/>
    </source>
</evidence>
<comment type="similarity">
    <text evidence="2">Belongs to the DoxX family.</text>
</comment>
<dbReference type="PANTHER" id="PTHR33452:SF1">
    <property type="entry name" value="INNER MEMBRANE PROTEIN YPHA-RELATED"/>
    <property type="match status" value="1"/>
</dbReference>
<evidence type="ECO:0000256" key="4">
    <source>
        <dbReference type="ARBA" id="ARBA00022692"/>
    </source>
</evidence>
<dbReference type="PANTHER" id="PTHR33452">
    <property type="entry name" value="OXIDOREDUCTASE CATD-RELATED"/>
    <property type="match status" value="1"/>
</dbReference>
<gene>
    <name evidence="8" type="ORF">K7G82_12365</name>
</gene>
<feature type="transmembrane region" description="Helical" evidence="7">
    <location>
        <begin position="103"/>
        <end position="122"/>
    </location>
</feature>
<protein>
    <submittedName>
        <fullName evidence="8">DoxX family protein</fullName>
    </submittedName>
</protein>
<name>A0ABS7PP43_9SPHN</name>
<keyword evidence="5 7" id="KW-1133">Transmembrane helix</keyword>
<proteinExistence type="inferred from homology"/>
<dbReference type="Pfam" id="PF07681">
    <property type="entry name" value="DoxX"/>
    <property type="match status" value="1"/>
</dbReference>
<accession>A0ABS7PP43</accession>
<keyword evidence="3" id="KW-1003">Cell membrane</keyword>
<evidence type="ECO:0000256" key="2">
    <source>
        <dbReference type="ARBA" id="ARBA00006679"/>
    </source>
</evidence>
<feature type="transmembrane region" description="Helical" evidence="7">
    <location>
        <begin position="71"/>
        <end position="91"/>
    </location>
</feature>
<dbReference type="InterPro" id="IPR051907">
    <property type="entry name" value="DoxX-like_oxidoreductase"/>
</dbReference>
<keyword evidence="9" id="KW-1185">Reference proteome</keyword>
<evidence type="ECO:0000256" key="7">
    <source>
        <dbReference type="SAM" id="Phobius"/>
    </source>
</evidence>
<keyword evidence="6 7" id="KW-0472">Membrane</keyword>
<evidence type="ECO:0000256" key="6">
    <source>
        <dbReference type="ARBA" id="ARBA00023136"/>
    </source>
</evidence>